<protein>
    <submittedName>
        <fullName evidence="2">Nucleotide modification associated domain 2</fullName>
    </submittedName>
</protein>
<name>A0A8S5U4X6_9CAUD</name>
<feature type="region of interest" description="Disordered" evidence="1">
    <location>
        <begin position="54"/>
        <end position="84"/>
    </location>
</feature>
<evidence type="ECO:0000256" key="1">
    <source>
        <dbReference type="SAM" id="MobiDB-lite"/>
    </source>
</evidence>
<dbReference type="EMBL" id="BK016012">
    <property type="protein sequence ID" value="DAF89528.1"/>
    <property type="molecule type" value="Genomic_DNA"/>
</dbReference>
<organism evidence="2">
    <name type="scientific">Siphoviridae sp. cttG32</name>
    <dbReference type="NCBI Taxonomy" id="2825705"/>
    <lineage>
        <taxon>Viruses</taxon>
        <taxon>Duplodnaviria</taxon>
        <taxon>Heunggongvirae</taxon>
        <taxon>Uroviricota</taxon>
        <taxon>Caudoviricetes</taxon>
    </lineage>
</organism>
<sequence length="84" mass="9931">MFYRKIIAFDFGFAPNSEFGRIVFNAKWFTTFLTGDSDWHAFRNINGRTTIRANDSFHKNSSSSRNNRQEEYSTAVRHCKTQKR</sequence>
<proteinExistence type="predicted"/>
<evidence type="ECO:0000313" key="2">
    <source>
        <dbReference type="EMBL" id="DAF89528.1"/>
    </source>
</evidence>
<accession>A0A8S5U4X6</accession>
<reference evidence="2" key="1">
    <citation type="journal article" date="2021" name="Proc. Natl. Acad. Sci. U.S.A.">
        <title>A Catalog of Tens of Thousands of Viruses from Human Metagenomes Reveals Hidden Associations with Chronic Diseases.</title>
        <authorList>
            <person name="Tisza M.J."/>
            <person name="Buck C.B."/>
        </authorList>
    </citation>
    <scope>NUCLEOTIDE SEQUENCE</scope>
    <source>
        <strain evidence="2">CttG32</strain>
    </source>
</reference>